<dbReference type="Pfam" id="PF04545">
    <property type="entry name" value="Sigma70_r4"/>
    <property type="match status" value="1"/>
</dbReference>
<evidence type="ECO:0000256" key="1">
    <source>
        <dbReference type="ARBA" id="ARBA00023015"/>
    </source>
</evidence>
<dbReference type="eggNOG" id="COG0666">
    <property type="taxonomic scope" value="Bacteria"/>
</dbReference>
<evidence type="ECO:0000256" key="3">
    <source>
        <dbReference type="ARBA" id="ARBA00023125"/>
    </source>
</evidence>
<reference evidence="7 8" key="1">
    <citation type="submission" date="2014-03" db="EMBL/GenBank/DDBJ databases">
        <title>Genome of Haematobacter massiliensis CCUG 47968.</title>
        <authorList>
            <person name="Wang D."/>
            <person name="Wang G."/>
        </authorList>
    </citation>
    <scope>NUCLEOTIDE SEQUENCE [LARGE SCALE GENOMIC DNA]</scope>
    <source>
        <strain evidence="7 8">CCUG 47968</strain>
    </source>
</reference>
<dbReference type="Pfam" id="PF04542">
    <property type="entry name" value="Sigma70_r2"/>
    <property type="match status" value="1"/>
</dbReference>
<dbReference type="PRINTS" id="PR00046">
    <property type="entry name" value="SIGMA70FCT"/>
</dbReference>
<dbReference type="InterPro" id="IPR013324">
    <property type="entry name" value="RNA_pol_sigma_r3/r4-like"/>
</dbReference>
<keyword evidence="8" id="KW-1185">Reference proteome</keyword>
<dbReference type="InterPro" id="IPR000943">
    <property type="entry name" value="RNA_pol_sigma70"/>
</dbReference>
<dbReference type="Pfam" id="PF07750">
    <property type="entry name" value="GcrA"/>
    <property type="match status" value="2"/>
</dbReference>
<comment type="caution">
    <text evidence="7">The sequence shown here is derived from an EMBL/GenBank/DDBJ whole genome shotgun (WGS) entry which is preliminary data.</text>
</comment>
<dbReference type="eggNOG" id="COG0568">
    <property type="taxonomic scope" value="Bacteria"/>
</dbReference>
<evidence type="ECO:0000256" key="2">
    <source>
        <dbReference type="ARBA" id="ARBA00023082"/>
    </source>
</evidence>
<keyword evidence="1" id="KW-0805">Transcription regulation</keyword>
<dbReference type="GO" id="GO:0006352">
    <property type="term" value="P:DNA-templated transcription initiation"/>
    <property type="evidence" value="ECO:0007669"/>
    <property type="project" value="InterPro"/>
</dbReference>
<evidence type="ECO:0000256" key="5">
    <source>
        <dbReference type="SAM" id="MobiDB-lite"/>
    </source>
</evidence>
<dbReference type="InterPro" id="IPR014284">
    <property type="entry name" value="RNA_pol_sigma-70_dom"/>
</dbReference>
<name>A0A086Y4L4_9RHOB</name>
<feature type="domain" description="RNA polymerase sigma-70" evidence="6">
    <location>
        <begin position="646"/>
        <end position="672"/>
    </location>
</feature>
<dbReference type="Proteomes" id="UP000028826">
    <property type="component" value="Unassembled WGS sequence"/>
</dbReference>
<evidence type="ECO:0000256" key="4">
    <source>
        <dbReference type="ARBA" id="ARBA00023163"/>
    </source>
</evidence>
<evidence type="ECO:0000313" key="7">
    <source>
        <dbReference type="EMBL" id="KFI29214.1"/>
    </source>
</evidence>
<proteinExistence type="predicted"/>
<organism evidence="7 8">
    <name type="scientific">Haematobacter massiliensis</name>
    <dbReference type="NCBI Taxonomy" id="195105"/>
    <lineage>
        <taxon>Bacteria</taxon>
        <taxon>Pseudomonadati</taxon>
        <taxon>Pseudomonadota</taxon>
        <taxon>Alphaproteobacteria</taxon>
        <taxon>Rhodobacterales</taxon>
        <taxon>Paracoccaceae</taxon>
        <taxon>Haematobacter</taxon>
    </lineage>
</organism>
<dbReference type="AlphaFoldDB" id="A0A086Y4L4"/>
<dbReference type="PANTHER" id="PTHR30603:SF47">
    <property type="entry name" value="RNA POLYMERASE SIGMA FACTOR SIGD, CHLOROPLASTIC"/>
    <property type="match status" value="1"/>
</dbReference>
<keyword evidence="2" id="KW-0731">Sigma factor</keyword>
<keyword evidence="3" id="KW-0238">DNA-binding</keyword>
<dbReference type="Gene3D" id="1.20.120.1810">
    <property type="match status" value="1"/>
</dbReference>
<dbReference type="SUPFAM" id="SSF88659">
    <property type="entry name" value="Sigma3 and sigma4 domains of RNA polymerase sigma factors"/>
    <property type="match status" value="1"/>
</dbReference>
<evidence type="ECO:0000313" key="8">
    <source>
        <dbReference type="Proteomes" id="UP000028826"/>
    </source>
</evidence>
<dbReference type="STRING" id="195105.CN97_16140"/>
<dbReference type="GO" id="GO:0016987">
    <property type="term" value="F:sigma factor activity"/>
    <property type="evidence" value="ECO:0007669"/>
    <property type="project" value="UniProtKB-KW"/>
</dbReference>
<dbReference type="PROSITE" id="PS00716">
    <property type="entry name" value="SIGMA70_2"/>
    <property type="match status" value="1"/>
</dbReference>
<keyword evidence="4" id="KW-0804">Transcription</keyword>
<dbReference type="CDD" id="cd06171">
    <property type="entry name" value="Sigma70_r4"/>
    <property type="match status" value="1"/>
</dbReference>
<dbReference type="InterPro" id="IPR011681">
    <property type="entry name" value="GcrA"/>
</dbReference>
<dbReference type="GO" id="GO:0003677">
    <property type="term" value="F:DNA binding"/>
    <property type="evidence" value="ECO:0007669"/>
    <property type="project" value="UniProtKB-KW"/>
</dbReference>
<dbReference type="SUPFAM" id="SSF88946">
    <property type="entry name" value="Sigma2 domain of RNA polymerase sigma factors"/>
    <property type="match status" value="1"/>
</dbReference>
<dbReference type="InterPro" id="IPR036388">
    <property type="entry name" value="WH-like_DNA-bd_sf"/>
</dbReference>
<dbReference type="EMBL" id="JGYG01000006">
    <property type="protein sequence ID" value="KFI29214.1"/>
    <property type="molecule type" value="Genomic_DNA"/>
</dbReference>
<dbReference type="InterPro" id="IPR007627">
    <property type="entry name" value="RNA_pol_sigma70_r2"/>
</dbReference>
<dbReference type="InterPro" id="IPR013325">
    <property type="entry name" value="RNA_pol_sigma_r2"/>
</dbReference>
<dbReference type="Gene3D" id="1.10.10.60">
    <property type="entry name" value="Homeodomain-like"/>
    <property type="match status" value="1"/>
</dbReference>
<sequence>MRKLWSEGHSANQIARELGNTSRNAVLSKLFRLGLLNKPREAIVLPTGDSIPEPHGPQPSLETYGPDIEQLRAEPLLDERRRDFEDTSRAASKAEAVAHLSAKVEEPKTGKQQPAIRAELDSLDDLLQFEAEEEPEAYFGQSVGTKASGTFVALVSSAPSVPDQEDGDWNLDLSPAQIAGDGIGSTGQSLPDKGDEHGFLKTRNRGRKSTKKAVIQTGTQLTIDPDFCLAWAKEVLAKGWCSGGDLDQLIDNCEGNGDTDELRINLERNLELVGLTPDGEDPEEAGLWDAKSEVSADDLADILEATLTRATRLPGTQRFVMDKSDEQQLLEPMMRAKQELLLGILASKAAVDAIIEAVDKIADGSRDPGSFSLRTIIPSGPGHSETSEVMAASEALKSWHISGRVMDGKRRREALAALDALDLSLAYQKTLVASLKAREMDFDQAAQLDRLISAYETANERLIVEHLPYARRFAARNVEPAEDPEDVFQVAFTGLQRSTRRFDPDRGVRFVIYCAFWMKQALTRWRADEGSSIRVPVHRHEDLAKLDAAIDRLAIRGHGTVSDDDLAIELEWTADQVRQFRRIPRAAEYPDGSDEWDTLLPEPAESDVFGRAETERVITEILGELPDRQADVIRMRFGIGRESDMTLEEVGQIYGVTRERIRQIEAKALDFLSHPGRIRRLRTLLAYDGGRRSTPSTSTELGEENPDGVQGDGRTMKPWTDERVDRLKRLWGAGMSANEIAKKLGGTSRNAVIGKLSRLGLVEAER</sequence>
<protein>
    <submittedName>
        <fullName evidence="7">RNA polymerase sigma70 factor</fullName>
    </submittedName>
</protein>
<dbReference type="Gene3D" id="1.10.10.10">
    <property type="entry name" value="Winged helix-like DNA-binding domain superfamily/Winged helix DNA-binding domain"/>
    <property type="match status" value="1"/>
</dbReference>
<evidence type="ECO:0000259" key="6">
    <source>
        <dbReference type="PROSITE" id="PS00716"/>
    </source>
</evidence>
<accession>A0A086Y4L4</accession>
<dbReference type="InterPro" id="IPR007630">
    <property type="entry name" value="RNA_pol_sigma70_r4"/>
</dbReference>
<dbReference type="InterPro" id="IPR050239">
    <property type="entry name" value="Sigma-70_RNA_pol_init_factors"/>
</dbReference>
<feature type="region of interest" description="Disordered" evidence="5">
    <location>
        <begin position="689"/>
        <end position="717"/>
    </location>
</feature>
<dbReference type="NCBIfam" id="TIGR02937">
    <property type="entry name" value="sigma70-ECF"/>
    <property type="match status" value="1"/>
</dbReference>
<gene>
    <name evidence="7" type="ORF">CN97_16140</name>
</gene>
<feature type="region of interest" description="Disordered" evidence="5">
    <location>
        <begin position="183"/>
        <end position="205"/>
    </location>
</feature>
<dbReference type="PANTHER" id="PTHR30603">
    <property type="entry name" value="RNA POLYMERASE SIGMA FACTOR RPO"/>
    <property type="match status" value="1"/>
</dbReference>